<dbReference type="Pfam" id="PF13519">
    <property type="entry name" value="VWA_2"/>
    <property type="match status" value="1"/>
</dbReference>
<dbReference type="InterPro" id="IPR036465">
    <property type="entry name" value="vWFA_dom_sf"/>
</dbReference>
<evidence type="ECO:0000313" key="4">
    <source>
        <dbReference type="Proteomes" id="UP001442841"/>
    </source>
</evidence>
<gene>
    <name evidence="3" type="ORF">AADG42_02925</name>
</gene>
<dbReference type="Gene3D" id="3.40.50.410">
    <property type="entry name" value="von Willebrand factor, type A domain"/>
    <property type="match status" value="1"/>
</dbReference>
<dbReference type="InterPro" id="IPR051266">
    <property type="entry name" value="CLCR"/>
</dbReference>
<feature type="compositionally biased region" description="Low complexity" evidence="1">
    <location>
        <begin position="44"/>
        <end position="55"/>
    </location>
</feature>
<evidence type="ECO:0000259" key="2">
    <source>
        <dbReference type="PROSITE" id="PS50234"/>
    </source>
</evidence>
<protein>
    <submittedName>
        <fullName evidence="3">VWA domain-containing protein</fullName>
    </submittedName>
</protein>
<dbReference type="PANTHER" id="PTHR10579:SF43">
    <property type="entry name" value="ZINC FINGER (C3HC4-TYPE RING FINGER) FAMILY PROTEIN"/>
    <property type="match status" value="1"/>
</dbReference>
<evidence type="ECO:0000256" key="1">
    <source>
        <dbReference type="SAM" id="MobiDB-lite"/>
    </source>
</evidence>
<feature type="domain" description="VWFA" evidence="2">
    <location>
        <begin position="62"/>
        <end position="244"/>
    </location>
</feature>
<reference evidence="3 4" key="1">
    <citation type="submission" date="2024-04" db="EMBL/GenBank/DDBJ databases">
        <title>Isolation of an actinomycete strain from pig manure.</title>
        <authorList>
            <person name="Gong T."/>
            <person name="Yu Z."/>
            <person name="An M."/>
            <person name="Wei C."/>
            <person name="Yang W."/>
            <person name="Liu L."/>
        </authorList>
    </citation>
    <scope>NUCLEOTIDE SEQUENCE [LARGE SCALE GENOMIC DNA]</scope>
    <source>
        <strain evidence="3 4">ZF39</strain>
    </source>
</reference>
<evidence type="ECO:0000313" key="3">
    <source>
        <dbReference type="EMBL" id="XAN06299.1"/>
    </source>
</evidence>
<proteinExistence type="predicted"/>
<dbReference type="SUPFAM" id="SSF53300">
    <property type="entry name" value="vWA-like"/>
    <property type="match status" value="1"/>
</dbReference>
<sequence>MGRSSFGVRLGAAVPSALLALVLAGCSIPLDRPATTAEQAPADQTPAATSVASTPAQPKPLPVVLVIDGSGSMATADMGGGATRMAAAQGAAREFMDRLPEDTPMALITYGDQTAEDAPLTSQACQDISLKVPVGNDRAGIRAAVDGLRPRGWTPISGALTKAGESIPDGRAHVVLITDGEDSCAPPDPCETAAALVAAHPDLVISTIGVRASSSQLACIAERGRGVYVTADSAAQLGTRLEAMRDPAYAAALLSPRGLARIRPGQKADDIRRGQPDFPAVAADAQVQVTWRGCRWLFAGGVLQSIALIEGRSIDGLAVGVPESALSVLGPPLRIAPIPGGGETRVYLADEVAGLGWSVDVKDGVVIGIALCTCLPKKSADWVPCAGAAWALEGRETLRGTGATMTVAMCEDGLRSYSNGQLSEPWRVQKKTTWGVDALSADDYIMLVIADARAETFFSTFSASSTSVRGMFEITRRYPDTHCAVTPAMRSALRQAGIPRADDSTLSALCLDGWAYLSSPDPGDSGMLLKADGAKWTFYTGFPSSKCEAEFSRAGGSAAFKDRFPPC</sequence>
<name>A0ABZ3FJU8_9ACTN</name>
<dbReference type="SMART" id="SM00327">
    <property type="entry name" value="VWA"/>
    <property type="match status" value="1"/>
</dbReference>
<dbReference type="PROSITE" id="PS50234">
    <property type="entry name" value="VWFA"/>
    <property type="match status" value="1"/>
</dbReference>
<organism evidence="3 4">
    <name type="scientific">Ammonicoccus fulvus</name>
    <dbReference type="NCBI Taxonomy" id="3138240"/>
    <lineage>
        <taxon>Bacteria</taxon>
        <taxon>Bacillati</taxon>
        <taxon>Actinomycetota</taxon>
        <taxon>Actinomycetes</taxon>
        <taxon>Propionibacteriales</taxon>
        <taxon>Propionibacteriaceae</taxon>
        <taxon>Ammonicoccus</taxon>
    </lineage>
</organism>
<dbReference type="RefSeq" id="WP_425307733.1">
    <property type="nucleotide sequence ID" value="NZ_CP154795.1"/>
</dbReference>
<feature type="region of interest" description="Disordered" evidence="1">
    <location>
        <begin position="35"/>
        <end position="55"/>
    </location>
</feature>
<dbReference type="InterPro" id="IPR002035">
    <property type="entry name" value="VWF_A"/>
</dbReference>
<accession>A0ABZ3FJU8</accession>
<dbReference type="Proteomes" id="UP001442841">
    <property type="component" value="Chromosome"/>
</dbReference>
<dbReference type="PANTHER" id="PTHR10579">
    <property type="entry name" value="CALCIUM-ACTIVATED CHLORIDE CHANNEL REGULATOR"/>
    <property type="match status" value="1"/>
</dbReference>
<dbReference type="EMBL" id="CP154795">
    <property type="protein sequence ID" value="XAN06299.1"/>
    <property type="molecule type" value="Genomic_DNA"/>
</dbReference>
<keyword evidence="4" id="KW-1185">Reference proteome</keyword>
<dbReference type="PROSITE" id="PS51257">
    <property type="entry name" value="PROKAR_LIPOPROTEIN"/>
    <property type="match status" value="1"/>
</dbReference>